<evidence type="ECO:0000313" key="2">
    <source>
        <dbReference type="Proteomes" id="UP001154061"/>
    </source>
</evidence>
<organism evidence="1 2">
    <name type="scientific">Natrinema salsiterrestre</name>
    <dbReference type="NCBI Taxonomy" id="2950540"/>
    <lineage>
        <taxon>Archaea</taxon>
        <taxon>Methanobacteriati</taxon>
        <taxon>Methanobacteriota</taxon>
        <taxon>Stenosarchaea group</taxon>
        <taxon>Halobacteria</taxon>
        <taxon>Halobacteriales</taxon>
        <taxon>Natrialbaceae</taxon>
        <taxon>Natrinema</taxon>
    </lineage>
</organism>
<dbReference type="AlphaFoldDB" id="A0A9Q4L5I2"/>
<reference evidence="1" key="1">
    <citation type="submission" date="2022-06" db="EMBL/GenBank/DDBJ databases">
        <title>Natrinema sp. a new haloarchaeum isolate from saline soil.</title>
        <authorList>
            <person name="Strakova D."/>
            <person name="Galisteo C."/>
            <person name="Sanchez-Porro C."/>
            <person name="Ventosa A."/>
        </authorList>
    </citation>
    <scope>NUCLEOTIDE SEQUENCE</scope>
    <source>
        <strain evidence="1">S1CR25-10</strain>
    </source>
</reference>
<sequence>MSESGLKAIGKIDELINGPAPVIVVLGEMGAGKTDFACLLAQRWRTLHQENSLPGTNIR</sequence>
<name>A0A9Q4L5I2_9EURY</name>
<protein>
    <submittedName>
        <fullName evidence="1">Uncharacterized protein</fullName>
    </submittedName>
</protein>
<dbReference type="SUPFAM" id="SSF52540">
    <property type="entry name" value="P-loop containing nucleoside triphosphate hydrolases"/>
    <property type="match status" value="1"/>
</dbReference>
<gene>
    <name evidence="1" type="ORF">NDI89_20405</name>
</gene>
<dbReference type="RefSeq" id="WP_277524422.1">
    <property type="nucleotide sequence ID" value="NZ_JAMQOT010000010.1"/>
</dbReference>
<dbReference type="Proteomes" id="UP001154061">
    <property type="component" value="Unassembled WGS sequence"/>
</dbReference>
<proteinExistence type="predicted"/>
<dbReference type="EMBL" id="JAMQOT010000010">
    <property type="protein sequence ID" value="MDF9747939.1"/>
    <property type="molecule type" value="Genomic_DNA"/>
</dbReference>
<comment type="caution">
    <text evidence="1">The sequence shown here is derived from an EMBL/GenBank/DDBJ whole genome shotgun (WGS) entry which is preliminary data.</text>
</comment>
<evidence type="ECO:0000313" key="1">
    <source>
        <dbReference type="EMBL" id="MDF9747939.1"/>
    </source>
</evidence>
<accession>A0A9Q4L5I2</accession>
<keyword evidence="2" id="KW-1185">Reference proteome</keyword>
<dbReference type="InterPro" id="IPR027417">
    <property type="entry name" value="P-loop_NTPase"/>
</dbReference>